<dbReference type="GO" id="GO:0005506">
    <property type="term" value="F:iron ion binding"/>
    <property type="evidence" value="ECO:0007669"/>
    <property type="project" value="InterPro"/>
</dbReference>
<organism evidence="10 11">
    <name type="scientific">Phanerochaete sordida</name>
    <dbReference type="NCBI Taxonomy" id="48140"/>
    <lineage>
        <taxon>Eukaryota</taxon>
        <taxon>Fungi</taxon>
        <taxon>Dikarya</taxon>
        <taxon>Basidiomycota</taxon>
        <taxon>Agaricomycotina</taxon>
        <taxon>Agaricomycetes</taxon>
        <taxon>Polyporales</taxon>
        <taxon>Phanerochaetaceae</taxon>
        <taxon>Phanerochaete</taxon>
    </lineage>
</organism>
<name>A0A9P3LDJ7_9APHY</name>
<dbReference type="EMBL" id="BPQB01000016">
    <property type="protein sequence ID" value="GJE90433.1"/>
    <property type="molecule type" value="Genomic_DNA"/>
</dbReference>
<dbReference type="PANTHER" id="PTHR24305:SF187">
    <property type="entry name" value="P450, PUTATIVE (EUROFUNG)-RELATED"/>
    <property type="match status" value="1"/>
</dbReference>
<comment type="similarity">
    <text evidence="3">Belongs to the cytochrome P450 family.</text>
</comment>
<keyword evidence="7" id="KW-0503">Monooxygenase</keyword>
<evidence type="ECO:0000256" key="9">
    <source>
        <dbReference type="SAM" id="Phobius"/>
    </source>
</evidence>
<keyword evidence="6 8" id="KW-0408">Iron</keyword>
<evidence type="ECO:0000313" key="10">
    <source>
        <dbReference type="EMBL" id="GJE90433.1"/>
    </source>
</evidence>
<evidence type="ECO:0000256" key="5">
    <source>
        <dbReference type="ARBA" id="ARBA00023002"/>
    </source>
</evidence>
<dbReference type="GO" id="GO:0004497">
    <property type="term" value="F:monooxygenase activity"/>
    <property type="evidence" value="ECO:0007669"/>
    <property type="project" value="UniProtKB-KW"/>
</dbReference>
<evidence type="ECO:0000256" key="1">
    <source>
        <dbReference type="ARBA" id="ARBA00001971"/>
    </source>
</evidence>
<reference evidence="10 11" key="1">
    <citation type="submission" date="2021-08" db="EMBL/GenBank/DDBJ databases">
        <title>Draft Genome Sequence of Phanerochaete sordida strain YK-624.</title>
        <authorList>
            <person name="Mori T."/>
            <person name="Dohra H."/>
            <person name="Suzuki T."/>
            <person name="Kawagishi H."/>
            <person name="Hirai H."/>
        </authorList>
    </citation>
    <scope>NUCLEOTIDE SEQUENCE [LARGE SCALE GENOMIC DNA]</scope>
    <source>
        <strain evidence="10 11">YK-624</strain>
    </source>
</reference>
<dbReference type="SUPFAM" id="SSF48264">
    <property type="entry name" value="Cytochrome P450"/>
    <property type="match status" value="1"/>
</dbReference>
<dbReference type="CDD" id="cd11061">
    <property type="entry name" value="CYP67-like"/>
    <property type="match status" value="1"/>
</dbReference>
<proteinExistence type="inferred from homology"/>
<keyword evidence="9" id="KW-0812">Transmembrane</keyword>
<keyword evidence="4 8" id="KW-0479">Metal-binding</keyword>
<comment type="cofactor">
    <cofactor evidence="1 8">
        <name>heme</name>
        <dbReference type="ChEBI" id="CHEBI:30413"/>
    </cofactor>
</comment>
<gene>
    <name evidence="10" type="ORF">PsYK624_065660</name>
</gene>
<evidence type="ECO:0000256" key="6">
    <source>
        <dbReference type="ARBA" id="ARBA00023004"/>
    </source>
</evidence>
<evidence type="ECO:0000256" key="2">
    <source>
        <dbReference type="ARBA" id="ARBA00005179"/>
    </source>
</evidence>
<dbReference type="GO" id="GO:0020037">
    <property type="term" value="F:heme binding"/>
    <property type="evidence" value="ECO:0007669"/>
    <property type="project" value="InterPro"/>
</dbReference>
<dbReference type="Gene3D" id="1.10.630.10">
    <property type="entry name" value="Cytochrome P450"/>
    <property type="match status" value="1"/>
</dbReference>
<comment type="caution">
    <text evidence="10">The sequence shown here is derived from an EMBL/GenBank/DDBJ whole genome shotgun (WGS) entry which is preliminary data.</text>
</comment>
<evidence type="ECO:0000256" key="3">
    <source>
        <dbReference type="ARBA" id="ARBA00010617"/>
    </source>
</evidence>
<feature type="binding site" description="axial binding residue" evidence="8">
    <location>
        <position position="498"/>
    </location>
    <ligand>
        <name>heme</name>
        <dbReference type="ChEBI" id="CHEBI:30413"/>
    </ligand>
    <ligandPart>
        <name>Fe</name>
        <dbReference type="ChEBI" id="CHEBI:18248"/>
    </ligandPart>
</feature>
<feature type="transmembrane region" description="Helical" evidence="9">
    <location>
        <begin position="57"/>
        <end position="79"/>
    </location>
</feature>
<dbReference type="PRINTS" id="PR00465">
    <property type="entry name" value="EP450IV"/>
</dbReference>
<dbReference type="OrthoDB" id="6692864at2759"/>
<dbReference type="InterPro" id="IPR050121">
    <property type="entry name" value="Cytochrome_P450_monoxygenase"/>
</dbReference>
<protein>
    <submittedName>
        <fullName evidence="10">Cytochrome P450</fullName>
    </submittedName>
</protein>
<keyword evidence="9" id="KW-0472">Membrane</keyword>
<dbReference type="PRINTS" id="PR00385">
    <property type="entry name" value="P450"/>
</dbReference>
<dbReference type="InterPro" id="IPR036396">
    <property type="entry name" value="Cyt_P450_sf"/>
</dbReference>
<evidence type="ECO:0000313" key="11">
    <source>
        <dbReference type="Proteomes" id="UP000703269"/>
    </source>
</evidence>
<dbReference type="PANTHER" id="PTHR24305">
    <property type="entry name" value="CYTOCHROME P450"/>
    <property type="match status" value="1"/>
</dbReference>
<dbReference type="Proteomes" id="UP000703269">
    <property type="component" value="Unassembled WGS sequence"/>
</dbReference>
<comment type="pathway">
    <text evidence="2">Secondary metabolite biosynthesis.</text>
</comment>
<keyword evidence="9" id="KW-1133">Transmembrane helix</keyword>
<keyword evidence="8" id="KW-0349">Heme</keyword>
<keyword evidence="5" id="KW-0560">Oxidoreductase</keyword>
<dbReference type="Pfam" id="PF00067">
    <property type="entry name" value="p450"/>
    <property type="match status" value="1"/>
</dbReference>
<dbReference type="AlphaFoldDB" id="A0A9P3LDJ7"/>
<dbReference type="InterPro" id="IPR002403">
    <property type="entry name" value="Cyt_P450_E_grp-IV"/>
</dbReference>
<sequence>MAPQTPQDPRLVIAAAALCVYAIFKRYEPSKPLPALLLLVGVPSALTKMLRSHFASALGAAGATFAMYWALLVVFVLAYRVSPVHPLARYPGPLACKLSKLWLMYLTGSSGKTYVYIDRLHQVYGDVVRIGPNELSIRHKDACSAVLGSKGLPRGPYYDPREHDAGVSLDGIRDLALHAVRRRPWTRSMNSASMKYYEDLIRNTVADLVSGLKERADRPLDLTEWMGYYGLDFMGRMAFTYDYNMLKEGRDTQGLHEMIEKSVLDLRWISHIPWSIPYLKLLPGASKNWDDMKASGTKVAHHRASMASSRPDLFHHLMDEEGREPVKPQLEVVAVDGALAIIAGADTVATTLTHFWAFMLRHPECFARLRKEVDAVCAQGGDIDFFAQAGMPYLNACLNETLRLLPPVLAGLQRRVERGTGGKMVGPYFVPEETQVSLVAYAVQRDPAAFSPLPRTFWPDRWLAQEHYTLPSGDIVSADEVHTRREAFMAFSQGQMVCAGRNVALAEMRAAVCALVLQFDVEVAEEGVLRSWEDEVQECFVSKLGRLPVKLALRA</sequence>
<dbReference type="GO" id="GO:0016705">
    <property type="term" value="F:oxidoreductase activity, acting on paired donors, with incorporation or reduction of molecular oxygen"/>
    <property type="evidence" value="ECO:0007669"/>
    <property type="project" value="InterPro"/>
</dbReference>
<keyword evidence="11" id="KW-1185">Reference proteome</keyword>
<dbReference type="InterPro" id="IPR001128">
    <property type="entry name" value="Cyt_P450"/>
</dbReference>
<evidence type="ECO:0000256" key="7">
    <source>
        <dbReference type="ARBA" id="ARBA00023033"/>
    </source>
</evidence>
<evidence type="ECO:0000256" key="8">
    <source>
        <dbReference type="PIRSR" id="PIRSR602403-1"/>
    </source>
</evidence>
<evidence type="ECO:0000256" key="4">
    <source>
        <dbReference type="ARBA" id="ARBA00022723"/>
    </source>
</evidence>
<accession>A0A9P3LDJ7</accession>